<keyword evidence="1 3" id="KW-0328">Glycosyltransferase</keyword>
<comment type="subcellular location">
    <subcellularLocation>
        <location evidence="3">Golgi apparatus</location>
        <location evidence="3">Golgi stack membrane</location>
        <topology evidence="3">Single-pass type II membrane protein</topology>
    </subcellularLocation>
</comment>
<keyword evidence="2 3" id="KW-0808">Transferase</keyword>
<dbReference type="PANTHER" id="PTHR11927">
    <property type="entry name" value="GALACTOSIDE 2-L-FUCOSYLTRANSFERASE"/>
    <property type="match status" value="1"/>
</dbReference>
<keyword evidence="3" id="KW-0333">Golgi apparatus</keyword>
<dbReference type="EMBL" id="OV651813">
    <property type="protein sequence ID" value="CAH1099805.1"/>
    <property type="molecule type" value="Genomic_DNA"/>
</dbReference>
<organism evidence="4 5">
    <name type="scientific">Psylliodes chrysocephalus</name>
    <dbReference type="NCBI Taxonomy" id="3402493"/>
    <lineage>
        <taxon>Eukaryota</taxon>
        <taxon>Metazoa</taxon>
        <taxon>Ecdysozoa</taxon>
        <taxon>Arthropoda</taxon>
        <taxon>Hexapoda</taxon>
        <taxon>Insecta</taxon>
        <taxon>Pterygota</taxon>
        <taxon>Neoptera</taxon>
        <taxon>Endopterygota</taxon>
        <taxon>Coleoptera</taxon>
        <taxon>Polyphaga</taxon>
        <taxon>Cucujiformia</taxon>
        <taxon>Chrysomeloidea</taxon>
        <taxon>Chrysomelidae</taxon>
        <taxon>Galerucinae</taxon>
        <taxon>Alticini</taxon>
        <taxon>Psylliodes</taxon>
    </lineage>
</organism>
<gene>
    <name evidence="4" type="ORF">PSYICH_LOCUS295</name>
</gene>
<evidence type="ECO:0000313" key="5">
    <source>
        <dbReference type="Proteomes" id="UP001153636"/>
    </source>
</evidence>
<dbReference type="GO" id="GO:0005975">
    <property type="term" value="P:carbohydrate metabolic process"/>
    <property type="evidence" value="ECO:0007669"/>
    <property type="project" value="InterPro"/>
</dbReference>
<sequence>MTKYIFLLKLIVVAVCVIYIKYAISIFQRVPNTQEIRTTYSDLEKDLCLDEGIKRNITMGGSMRCPKNGIVTVVQGGRLGNQIWEYASVVAVAKVTGLQPYVPGCIKSTLEPLFQNLSVPLLDEIGHCTVQISKYIRYMEEYNPKRHNTIILKKYNVQPELIAKYIHDIIQELSIKKGLLEESQKILHSVTKYFNKTFDTFIGVHVRRTDYIPHIRQMYRVKPAYIDFYKSAIDYFSEKNPNSVFVVVTDDPIWCQKHFKTMSNVFVISKLLQNSTPELDMAILASCNHTIIDYGTFGEWGALLAGGETIFYKINGNYTSERLSKVMSKWHPLN</sequence>
<evidence type="ECO:0000256" key="3">
    <source>
        <dbReference type="RuleBase" id="RU363129"/>
    </source>
</evidence>
<dbReference type="Pfam" id="PF01531">
    <property type="entry name" value="Glyco_transf_11"/>
    <property type="match status" value="1"/>
</dbReference>
<keyword evidence="5" id="KW-1185">Reference proteome</keyword>
<accession>A0A9P0CH56</accession>
<dbReference type="Proteomes" id="UP001153636">
    <property type="component" value="Chromosome 1"/>
</dbReference>
<dbReference type="Gene3D" id="3.40.50.11350">
    <property type="match status" value="1"/>
</dbReference>
<dbReference type="PANTHER" id="PTHR11927:SF9">
    <property type="entry name" value="L-FUCOSYLTRANSFERASE"/>
    <property type="match status" value="1"/>
</dbReference>
<feature type="transmembrane region" description="Helical" evidence="3">
    <location>
        <begin position="6"/>
        <end position="24"/>
    </location>
</feature>
<keyword evidence="3" id="KW-0472">Membrane</keyword>
<protein>
    <recommendedName>
        <fullName evidence="3">L-Fucosyltransferase</fullName>
        <ecNumber evidence="3">2.4.1.-</ecNumber>
    </recommendedName>
</protein>
<name>A0A9P0CH56_9CUCU</name>
<dbReference type="OrthoDB" id="3226at2759"/>
<comment type="similarity">
    <text evidence="3">Belongs to the glycosyltransferase 11 family.</text>
</comment>
<evidence type="ECO:0000313" key="4">
    <source>
        <dbReference type="EMBL" id="CAH1099805.1"/>
    </source>
</evidence>
<dbReference type="AlphaFoldDB" id="A0A9P0CH56"/>
<keyword evidence="3" id="KW-1133">Transmembrane helix</keyword>
<keyword evidence="3" id="KW-0325">Glycoprotein</keyword>
<comment type="pathway">
    <text evidence="3">Protein modification; protein glycosylation.</text>
</comment>
<reference evidence="4" key="1">
    <citation type="submission" date="2022-01" db="EMBL/GenBank/DDBJ databases">
        <authorList>
            <person name="King R."/>
        </authorList>
    </citation>
    <scope>NUCLEOTIDE SEQUENCE</scope>
</reference>
<dbReference type="EC" id="2.4.1.-" evidence="3"/>
<keyword evidence="3" id="KW-0735">Signal-anchor</keyword>
<dbReference type="GO" id="GO:0008107">
    <property type="term" value="F:galactoside 2-alpha-L-fucosyltransferase activity"/>
    <property type="evidence" value="ECO:0007669"/>
    <property type="project" value="InterPro"/>
</dbReference>
<keyword evidence="3" id="KW-0812">Transmembrane</keyword>
<proteinExistence type="inferred from homology"/>
<evidence type="ECO:0000256" key="2">
    <source>
        <dbReference type="ARBA" id="ARBA00022679"/>
    </source>
</evidence>
<evidence type="ECO:0000256" key="1">
    <source>
        <dbReference type="ARBA" id="ARBA00022676"/>
    </source>
</evidence>
<dbReference type="GO" id="GO:0032580">
    <property type="term" value="C:Golgi cisterna membrane"/>
    <property type="evidence" value="ECO:0007669"/>
    <property type="project" value="UniProtKB-SubCell"/>
</dbReference>
<dbReference type="InterPro" id="IPR002516">
    <property type="entry name" value="Glyco_trans_11"/>
</dbReference>
<dbReference type="CDD" id="cd11301">
    <property type="entry name" value="Fut1_Fut2_like"/>
    <property type="match status" value="1"/>
</dbReference>